<name>A0A5N6TKG7_ASPAV</name>
<evidence type="ECO:0000256" key="8">
    <source>
        <dbReference type="PIRSR" id="PIRSR601461-2"/>
    </source>
</evidence>
<keyword evidence="13" id="KW-1185">Reference proteome</keyword>
<dbReference type="SUPFAM" id="SSF50630">
    <property type="entry name" value="Acid proteases"/>
    <property type="match status" value="1"/>
</dbReference>
<evidence type="ECO:0000256" key="3">
    <source>
        <dbReference type="ARBA" id="ARBA00022750"/>
    </source>
</evidence>
<sequence length="391" mass="43393">MKLQLLTASVLFGYVSAALHKLKLKQLQQSQFDDIDVYTRALGQKYMKINQNVLRGQQIGGMDRHDIPVQNHLNAQYFAQIELGTPPQTFKVVLDTGSANLWVPSITCPSLACRLHQKYDSSVSSTYRRNDTDFAITYGTGSLTGHISEETLSIGDLKIHSQLFAEATSVFGRALEFAKFDGILGLGFDSISVHHTPPPFYNMLDQELLDEPVFALYLNDKQNKGGDESEVTFGGIDNSRYVGNLTMVPLRREAHWEVPLDAITLGENTTYTEDMGVILDSGTTYMSLPVDLAESLNSEIGARKGHNGQYTVRCKDRDSLPDLSFSIGGSNFSLTPLDYTQKQRDVCVSVIRGVDFPEPLGPLAILGDVFLRRWYSVYDFGNRAIGLAKSI</sequence>
<dbReference type="InterPro" id="IPR001969">
    <property type="entry name" value="Aspartic_peptidase_AS"/>
</dbReference>
<dbReference type="Proteomes" id="UP000325780">
    <property type="component" value="Unassembled WGS sequence"/>
</dbReference>
<evidence type="ECO:0000256" key="10">
    <source>
        <dbReference type="SAM" id="SignalP"/>
    </source>
</evidence>
<dbReference type="PANTHER" id="PTHR47966">
    <property type="entry name" value="BETA-SITE APP-CLEAVING ENZYME, ISOFORM A-RELATED"/>
    <property type="match status" value="1"/>
</dbReference>
<evidence type="ECO:0000256" key="2">
    <source>
        <dbReference type="ARBA" id="ARBA00022670"/>
    </source>
</evidence>
<protein>
    <submittedName>
        <fullName evidence="12">Aspartic peptidase domain-containing protein</fullName>
    </submittedName>
</protein>
<dbReference type="EMBL" id="ML742252">
    <property type="protein sequence ID" value="KAE8146609.1"/>
    <property type="molecule type" value="Genomic_DNA"/>
</dbReference>
<feature type="active site" evidence="7">
    <location>
        <position position="95"/>
    </location>
</feature>
<dbReference type="FunFam" id="2.40.70.10:FF:000149">
    <property type="entry name" value="Uncharacterized protein"/>
    <property type="match status" value="1"/>
</dbReference>
<keyword evidence="6" id="KW-0325">Glycoprotein</keyword>
<accession>A0A5N6TKG7</accession>
<dbReference type="GO" id="GO:0006508">
    <property type="term" value="P:proteolysis"/>
    <property type="evidence" value="ECO:0007669"/>
    <property type="project" value="UniProtKB-KW"/>
</dbReference>
<evidence type="ECO:0000313" key="12">
    <source>
        <dbReference type="EMBL" id="KAE8146609.1"/>
    </source>
</evidence>
<feature type="disulfide bond" evidence="8">
    <location>
        <begin position="314"/>
        <end position="347"/>
    </location>
</feature>
<dbReference type="InterPro" id="IPR021109">
    <property type="entry name" value="Peptidase_aspartic_dom_sf"/>
</dbReference>
<keyword evidence="4 9" id="KW-0378">Hydrolase</keyword>
<dbReference type="InterPro" id="IPR033121">
    <property type="entry name" value="PEPTIDASE_A1"/>
</dbReference>
<feature type="chain" id="PRO_5025048758" evidence="10">
    <location>
        <begin position="18"/>
        <end position="391"/>
    </location>
</feature>
<feature type="disulfide bond" evidence="8">
    <location>
        <begin position="108"/>
        <end position="113"/>
    </location>
</feature>
<evidence type="ECO:0000256" key="5">
    <source>
        <dbReference type="ARBA" id="ARBA00023157"/>
    </source>
</evidence>
<keyword evidence="2 9" id="KW-0645">Protease</keyword>
<dbReference type="Pfam" id="PF00026">
    <property type="entry name" value="Asp"/>
    <property type="match status" value="1"/>
</dbReference>
<dbReference type="OrthoDB" id="771136at2759"/>
<dbReference type="PROSITE" id="PS51767">
    <property type="entry name" value="PEPTIDASE_A1"/>
    <property type="match status" value="1"/>
</dbReference>
<evidence type="ECO:0000256" key="6">
    <source>
        <dbReference type="ARBA" id="ARBA00023180"/>
    </source>
</evidence>
<organism evidence="12 13">
    <name type="scientific">Aspergillus avenaceus</name>
    <dbReference type="NCBI Taxonomy" id="36643"/>
    <lineage>
        <taxon>Eukaryota</taxon>
        <taxon>Fungi</taxon>
        <taxon>Dikarya</taxon>
        <taxon>Ascomycota</taxon>
        <taxon>Pezizomycotina</taxon>
        <taxon>Eurotiomycetes</taxon>
        <taxon>Eurotiomycetidae</taxon>
        <taxon>Eurotiales</taxon>
        <taxon>Aspergillaceae</taxon>
        <taxon>Aspergillus</taxon>
        <taxon>Aspergillus subgen. Circumdati</taxon>
    </lineage>
</organism>
<dbReference type="AlphaFoldDB" id="A0A5N6TKG7"/>
<feature type="active site" evidence="7">
    <location>
        <position position="280"/>
    </location>
</feature>
<dbReference type="PANTHER" id="PTHR47966:SF51">
    <property type="entry name" value="BETA-SITE APP-CLEAVING ENZYME, ISOFORM A-RELATED"/>
    <property type="match status" value="1"/>
</dbReference>
<dbReference type="FunFam" id="2.40.70.10:FF:000002">
    <property type="entry name" value="Vacuolar aspartic proteinase"/>
    <property type="match status" value="1"/>
</dbReference>
<dbReference type="Gene3D" id="2.40.70.10">
    <property type="entry name" value="Acid Proteases"/>
    <property type="match status" value="2"/>
</dbReference>
<gene>
    <name evidence="12" type="ORF">BDV25DRAFT_143536</name>
</gene>
<evidence type="ECO:0000256" key="1">
    <source>
        <dbReference type="ARBA" id="ARBA00007447"/>
    </source>
</evidence>
<dbReference type="GO" id="GO:0000324">
    <property type="term" value="C:fungal-type vacuole"/>
    <property type="evidence" value="ECO:0007669"/>
    <property type="project" value="TreeGrafter"/>
</dbReference>
<dbReference type="PROSITE" id="PS00141">
    <property type="entry name" value="ASP_PROTEASE"/>
    <property type="match status" value="2"/>
</dbReference>
<keyword evidence="5 8" id="KW-1015">Disulfide bond</keyword>
<feature type="signal peptide" evidence="10">
    <location>
        <begin position="1"/>
        <end position="17"/>
    </location>
</feature>
<dbReference type="InterPro" id="IPR001461">
    <property type="entry name" value="Aspartic_peptidase_A1"/>
</dbReference>
<evidence type="ECO:0000313" key="13">
    <source>
        <dbReference type="Proteomes" id="UP000325780"/>
    </source>
</evidence>
<reference evidence="12 13" key="1">
    <citation type="submission" date="2019-04" db="EMBL/GenBank/DDBJ databases">
        <title>Friends and foes A comparative genomics study of 23 Aspergillus species from section Flavi.</title>
        <authorList>
            <consortium name="DOE Joint Genome Institute"/>
            <person name="Kjaerbolling I."/>
            <person name="Vesth T."/>
            <person name="Frisvad J.C."/>
            <person name="Nybo J.L."/>
            <person name="Theobald S."/>
            <person name="Kildgaard S."/>
            <person name="Isbrandt T."/>
            <person name="Kuo A."/>
            <person name="Sato A."/>
            <person name="Lyhne E.K."/>
            <person name="Kogle M.E."/>
            <person name="Wiebenga A."/>
            <person name="Kun R.S."/>
            <person name="Lubbers R.J."/>
            <person name="Makela M.R."/>
            <person name="Barry K."/>
            <person name="Chovatia M."/>
            <person name="Clum A."/>
            <person name="Daum C."/>
            <person name="Haridas S."/>
            <person name="He G."/>
            <person name="LaButti K."/>
            <person name="Lipzen A."/>
            <person name="Mondo S."/>
            <person name="Riley R."/>
            <person name="Salamov A."/>
            <person name="Simmons B.A."/>
            <person name="Magnuson J.K."/>
            <person name="Henrissat B."/>
            <person name="Mortensen U.H."/>
            <person name="Larsen T.O."/>
            <person name="Devries R.P."/>
            <person name="Grigoriev I.V."/>
            <person name="Machida M."/>
            <person name="Baker S.E."/>
            <person name="Andersen M.R."/>
        </authorList>
    </citation>
    <scope>NUCLEOTIDE SEQUENCE [LARGE SCALE GENOMIC DNA]</scope>
    <source>
        <strain evidence="12 13">IBT 18842</strain>
    </source>
</reference>
<feature type="domain" description="Peptidase A1" evidence="11">
    <location>
        <begin position="77"/>
        <end position="388"/>
    </location>
</feature>
<evidence type="ECO:0000256" key="9">
    <source>
        <dbReference type="RuleBase" id="RU000454"/>
    </source>
</evidence>
<evidence type="ECO:0000256" key="7">
    <source>
        <dbReference type="PIRSR" id="PIRSR601461-1"/>
    </source>
</evidence>
<proteinExistence type="inferred from homology"/>
<dbReference type="GO" id="GO:0004190">
    <property type="term" value="F:aspartic-type endopeptidase activity"/>
    <property type="evidence" value="ECO:0007669"/>
    <property type="project" value="UniProtKB-KW"/>
</dbReference>
<evidence type="ECO:0000259" key="11">
    <source>
        <dbReference type="PROSITE" id="PS51767"/>
    </source>
</evidence>
<evidence type="ECO:0000256" key="4">
    <source>
        <dbReference type="ARBA" id="ARBA00022801"/>
    </source>
</evidence>
<dbReference type="PRINTS" id="PR00792">
    <property type="entry name" value="PEPSIN"/>
</dbReference>
<comment type="similarity">
    <text evidence="1 9">Belongs to the peptidase A1 family.</text>
</comment>
<keyword evidence="10" id="KW-0732">Signal</keyword>
<keyword evidence="3 9" id="KW-0064">Aspartyl protease</keyword>